<dbReference type="InterPro" id="IPR006461">
    <property type="entry name" value="PLAC_motif_containing"/>
</dbReference>
<name>A0A6A6DWB1_9PEZI</name>
<evidence type="ECO:0000313" key="2">
    <source>
        <dbReference type="Proteomes" id="UP000800200"/>
    </source>
</evidence>
<dbReference type="OrthoDB" id="1045822at2759"/>
<accession>A0A6A6DWB1</accession>
<dbReference type="AlphaFoldDB" id="A0A6A6DWB1"/>
<evidence type="ECO:0000313" key="1">
    <source>
        <dbReference type="EMBL" id="KAF2182642.1"/>
    </source>
</evidence>
<protein>
    <recommendedName>
        <fullName evidence="3">PLAC8-domain-containing protein</fullName>
    </recommendedName>
</protein>
<feature type="non-terminal residue" evidence="1">
    <location>
        <position position="99"/>
    </location>
</feature>
<sequence>IEATCCPCLIFGRTQHRIAHGDAENILGCNLRCFLWLSLSPFYLHWIPQAYQRWHLRRKLNLKGNWCSDCLRAGFCHCCDIIQQEKESKARVHELVTIQ</sequence>
<gene>
    <name evidence="1" type="ORF">K469DRAFT_519452</name>
</gene>
<proteinExistence type="predicted"/>
<feature type="non-terminal residue" evidence="1">
    <location>
        <position position="1"/>
    </location>
</feature>
<evidence type="ECO:0008006" key="3">
    <source>
        <dbReference type="Google" id="ProtNLM"/>
    </source>
</evidence>
<dbReference type="NCBIfam" id="TIGR01571">
    <property type="entry name" value="A_thal_Cys_rich"/>
    <property type="match status" value="1"/>
</dbReference>
<dbReference type="PANTHER" id="PTHR15907">
    <property type="entry name" value="DUF614 FAMILY PROTEIN-RELATED"/>
    <property type="match status" value="1"/>
</dbReference>
<dbReference type="Pfam" id="PF04749">
    <property type="entry name" value="PLAC8"/>
    <property type="match status" value="1"/>
</dbReference>
<organism evidence="1 2">
    <name type="scientific">Zopfia rhizophila CBS 207.26</name>
    <dbReference type="NCBI Taxonomy" id="1314779"/>
    <lineage>
        <taxon>Eukaryota</taxon>
        <taxon>Fungi</taxon>
        <taxon>Dikarya</taxon>
        <taxon>Ascomycota</taxon>
        <taxon>Pezizomycotina</taxon>
        <taxon>Dothideomycetes</taxon>
        <taxon>Dothideomycetes incertae sedis</taxon>
        <taxon>Zopfiaceae</taxon>
        <taxon>Zopfia</taxon>
    </lineage>
</organism>
<reference evidence="1" key="1">
    <citation type="journal article" date="2020" name="Stud. Mycol.">
        <title>101 Dothideomycetes genomes: a test case for predicting lifestyles and emergence of pathogens.</title>
        <authorList>
            <person name="Haridas S."/>
            <person name="Albert R."/>
            <person name="Binder M."/>
            <person name="Bloem J."/>
            <person name="Labutti K."/>
            <person name="Salamov A."/>
            <person name="Andreopoulos B."/>
            <person name="Baker S."/>
            <person name="Barry K."/>
            <person name="Bills G."/>
            <person name="Bluhm B."/>
            <person name="Cannon C."/>
            <person name="Castanera R."/>
            <person name="Culley D."/>
            <person name="Daum C."/>
            <person name="Ezra D."/>
            <person name="Gonzalez J."/>
            <person name="Henrissat B."/>
            <person name="Kuo A."/>
            <person name="Liang C."/>
            <person name="Lipzen A."/>
            <person name="Lutzoni F."/>
            <person name="Magnuson J."/>
            <person name="Mondo S."/>
            <person name="Nolan M."/>
            <person name="Ohm R."/>
            <person name="Pangilinan J."/>
            <person name="Park H.-J."/>
            <person name="Ramirez L."/>
            <person name="Alfaro M."/>
            <person name="Sun H."/>
            <person name="Tritt A."/>
            <person name="Yoshinaga Y."/>
            <person name="Zwiers L.-H."/>
            <person name="Turgeon B."/>
            <person name="Goodwin S."/>
            <person name="Spatafora J."/>
            <person name="Crous P."/>
            <person name="Grigoriev I."/>
        </authorList>
    </citation>
    <scope>NUCLEOTIDE SEQUENCE</scope>
    <source>
        <strain evidence="1">CBS 207.26</strain>
    </source>
</reference>
<keyword evidence="2" id="KW-1185">Reference proteome</keyword>
<dbReference type="Proteomes" id="UP000800200">
    <property type="component" value="Unassembled WGS sequence"/>
</dbReference>
<dbReference type="EMBL" id="ML994647">
    <property type="protein sequence ID" value="KAF2182642.1"/>
    <property type="molecule type" value="Genomic_DNA"/>
</dbReference>